<dbReference type="InterPro" id="IPR043129">
    <property type="entry name" value="ATPase_NBD"/>
</dbReference>
<dbReference type="Proteomes" id="UP000614601">
    <property type="component" value="Unassembled WGS sequence"/>
</dbReference>
<dbReference type="PANTHER" id="PTHR11735">
    <property type="entry name" value="TRNA N6-ADENOSINE THREONYLCARBAMOYLTRANSFERASE"/>
    <property type="match status" value="1"/>
</dbReference>
<evidence type="ECO:0000256" key="2">
    <source>
        <dbReference type="ARBA" id="ARBA00022679"/>
    </source>
</evidence>
<gene>
    <name evidence="8" type="ORF">BOKJ2_LOCUS10914</name>
</gene>
<evidence type="ECO:0000256" key="6">
    <source>
        <dbReference type="ARBA" id="ARBA00048117"/>
    </source>
</evidence>
<dbReference type="InterPro" id="IPR017861">
    <property type="entry name" value="KAE1/TsaD"/>
</dbReference>
<dbReference type="EMBL" id="CAJFCW020000005">
    <property type="protein sequence ID" value="CAG9119689.1"/>
    <property type="molecule type" value="Genomic_DNA"/>
</dbReference>
<evidence type="ECO:0000256" key="3">
    <source>
        <dbReference type="ARBA" id="ARBA00022694"/>
    </source>
</evidence>
<dbReference type="PANTHER" id="PTHR11735:SF6">
    <property type="entry name" value="TRNA N6-ADENOSINE THREONYLCARBAMOYLTRANSFERASE, MITOCHONDRIAL"/>
    <property type="match status" value="1"/>
</dbReference>
<keyword evidence="3" id="KW-0819">tRNA processing</keyword>
<feature type="domain" description="Gcp-like" evidence="7">
    <location>
        <begin position="53"/>
        <end position="333"/>
    </location>
</feature>
<evidence type="ECO:0000256" key="1">
    <source>
        <dbReference type="ARBA" id="ARBA00012156"/>
    </source>
</evidence>
<dbReference type="GO" id="GO:0005739">
    <property type="term" value="C:mitochondrion"/>
    <property type="evidence" value="ECO:0007669"/>
    <property type="project" value="TreeGrafter"/>
</dbReference>
<dbReference type="AlphaFoldDB" id="A0A811LAF7"/>
<protein>
    <recommendedName>
        <fullName evidence="1">N(6)-L-threonylcarbamoyladenine synthase</fullName>
        <ecNumber evidence="1">2.3.1.234</ecNumber>
    </recommendedName>
</protein>
<organism evidence="8 9">
    <name type="scientific">Bursaphelenchus okinawaensis</name>
    <dbReference type="NCBI Taxonomy" id="465554"/>
    <lineage>
        <taxon>Eukaryota</taxon>
        <taxon>Metazoa</taxon>
        <taxon>Ecdysozoa</taxon>
        <taxon>Nematoda</taxon>
        <taxon>Chromadorea</taxon>
        <taxon>Rhabditida</taxon>
        <taxon>Tylenchina</taxon>
        <taxon>Tylenchomorpha</taxon>
        <taxon>Aphelenchoidea</taxon>
        <taxon>Aphelenchoididae</taxon>
        <taxon>Bursaphelenchus</taxon>
    </lineage>
</organism>
<evidence type="ECO:0000313" key="8">
    <source>
        <dbReference type="EMBL" id="CAD5224144.1"/>
    </source>
</evidence>
<dbReference type="NCBIfam" id="TIGR00329">
    <property type="entry name" value="gcp_kae1"/>
    <property type="match status" value="1"/>
</dbReference>
<comment type="caution">
    <text evidence="8">The sequence shown here is derived from an EMBL/GenBank/DDBJ whole genome shotgun (WGS) entry which is preliminary data.</text>
</comment>
<evidence type="ECO:0000259" key="7">
    <source>
        <dbReference type="Pfam" id="PF00814"/>
    </source>
</evidence>
<evidence type="ECO:0000256" key="4">
    <source>
        <dbReference type="ARBA" id="ARBA00022723"/>
    </source>
</evidence>
<dbReference type="EC" id="2.3.1.234" evidence="1"/>
<comment type="catalytic activity">
    <reaction evidence="6">
        <text>L-threonylcarbamoyladenylate + adenosine(37) in tRNA = N(6)-L-threonylcarbamoyladenosine(37) in tRNA + AMP + H(+)</text>
        <dbReference type="Rhea" id="RHEA:37059"/>
        <dbReference type="Rhea" id="RHEA-COMP:10162"/>
        <dbReference type="Rhea" id="RHEA-COMP:10163"/>
        <dbReference type="ChEBI" id="CHEBI:15378"/>
        <dbReference type="ChEBI" id="CHEBI:73682"/>
        <dbReference type="ChEBI" id="CHEBI:74411"/>
        <dbReference type="ChEBI" id="CHEBI:74418"/>
        <dbReference type="ChEBI" id="CHEBI:456215"/>
        <dbReference type="EC" id="2.3.1.234"/>
    </reaction>
</comment>
<dbReference type="InterPro" id="IPR000905">
    <property type="entry name" value="Gcp-like_dom"/>
</dbReference>
<keyword evidence="2" id="KW-0808">Transferase</keyword>
<dbReference type="SUPFAM" id="SSF53067">
    <property type="entry name" value="Actin-like ATPase domain"/>
    <property type="match status" value="1"/>
</dbReference>
<evidence type="ECO:0000256" key="5">
    <source>
        <dbReference type="ARBA" id="ARBA00023315"/>
    </source>
</evidence>
<dbReference type="GO" id="GO:0061711">
    <property type="term" value="F:tRNA N(6)-L-threonylcarbamoyladenine synthase activity"/>
    <property type="evidence" value="ECO:0007669"/>
    <property type="project" value="UniProtKB-EC"/>
</dbReference>
<dbReference type="Pfam" id="PF00814">
    <property type="entry name" value="TsaD"/>
    <property type="match status" value="1"/>
</dbReference>
<sequence length="342" mass="37911">MFKLFHKPRIPSTSFSKRFYTVLGIETSCDDTCAAIVDSERGILAARRDQNWTSQLKIGGISPFLAAQHHRKMIDFQVHTVINKAGIRYKDLDGVAVSTEPGLVICLKVGVDKALAVCRDHSLSFIPVHHMKAHALSARFNNDIEFPFVALLISGGHSIIALVNDPENFQIIGQAISSSSPGEAIDKVARILGLPATPHYGAQVEKLAEKSDKVIRYVTRLPHTSGADMDFVTLRELFLTALRREKDLEINDFCRNLQHMVTSHLCQKLDVALSFINSKSLVTHKNKSLVVAGGVSANKYIRDCVANVASHYGYRIKVPLPQMITDNAEMIAWTGIELLNKR</sequence>
<dbReference type="Gene3D" id="3.30.420.40">
    <property type="match status" value="2"/>
</dbReference>
<reference evidence="8" key="1">
    <citation type="submission" date="2020-09" db="EMBL/GenBank/DDBJ databases">
        <authorList>
            <person name="Kikuchi T."/>
        </authorList>
    </citation>
    <scope>NUCLEOTIDE SEQUENCE</scope>
    <source>
        <strain evidence="8">SH1</strain>
    </source>
</reference>
<name>A0A811LAF7_9BILA</name>
<dbReference type="GO" id="GO:0046872">
    <property type="term" value="F:metal ion binding"/>
    <property type="evidence" value="ECO:0007669"/>
    <property type="project" value="UniProtKB-KW"/>
</dbReference>
<dbReference type="PRINTS" id="PR00789">
    <property type="entry name" value="OSIALOPTASE"/>
</dbReference>
<dbReference type="OrthoDB" id="10259622at2759"/>
<keyword evidence="9" id="KW-1185">Reference proteome</keyword>
<evidence type="ECO:0000313" key="9">
    <source>
        <dbReference type="Proteomes" id="UP000614601"/>
    </source>
</evidence>
<dbReference type="EMBL" id="CAJFDH010000005">
    <property type="protein sequence ID" value="CAD5224144.1"/>
    <property type="molecule type" value="Genomic_DNA"/>
</dbReference>
<dbReference type="Proteomes" id="UP000783686">
    <property type="component" value="Unassembled WGS sequence"/>
</dbReference>
<dbReference type="GO" id="GO:0008033">
    <property type="term" value="P:tRNA processing"/>
    <property type="evidence" value="ECO:0007669"/>
    <property type="project" value="UniProtKB-KW"/>
</dbReference>
<keyword evidence="4" id="KW-0479">Metal-binding</keyword>
<proteinExistence type="predicted"/>
<accession>A0A811LAF7</accession>
<keyword evidence="5" id="KW-0012">Acyltransferase</keyword>